<name>A0A0D0QT59_STAGA</name>
<evidence type="ECO:0000256" key="5">
    <source>
        <dbReference type="ARBA" id="ARBA00022741"/>
    </source>
</evidence>
<comment type="similarity">
    <text evidence="9">Belongs to the acetylglutamate kinase family. ArgB subfamily.</text>
</comment>
<dbReference type="GO" id="GO:0003991">
    <property type="term" value="F:acetylglutamate kinase activity"/>
    <property type="evidence" value="ECO:0007669"/>
    <property type="project" value="UniProtKB-UniRule"/>
</dbReference>
<dbReference type="GO" id="GO:0042450">
    <property type="term" value="P:L-arginine biosynthetic process via ornithine"/>
    <property type="evidence" value="ECO:0007669"/>
    <property type="project" value="UniProtKB-UniRule"/>
</dbReference>
<evidence type="ECO:0000256" key="6">
    <source>
        <dbReference type="ARBA" id="ARBA00022777"/>
    </source>
</evidence>
<feature type="binding site" evidence="9">
    <location>
        <position position="62"/>
    </location>
    <ligand>
        <name>substrate</name>
    </ligand>
</feature>
<dbReference type="NCBIfam" id="TIGR00761">
    <property type="entry name" value="argB"/>
    <property type="match status" value="1"/>
</dbReference>
<keyword evidence="3 9" id="KW-0028">Amino-acid biosynthesis</keyword>
<dbReference type="STRING" id="1293.SH09_15270"/>
<evidence type="ECO:0000256" key="7">
    <source>
        <dbReference type="ARBA" id="ARBA00022840"/>
    </source>
</evidence>
<dbReference type="GO" id="GO:0005737">
    <property type="term" value="C:cytoplasm"/>
    <property type="evidence" value="ECO:0007669"/>
    <property type="project" value="UniProtKB-SubCell"/>
</dbReference>
<keyword evidence="7 9" id="KW-0067">ATP-binding</keyword>
<protein>
    <recommendedName>
        <fullName evidence="9">Acetylglutamate kinase</fullName>
        <ecNumber evidence="9">2.7.2.8</ecNumber>
    </recommendedName>
    <alternativeName>
        <fullName evidence="9">N-acetyl-L-glutamate 5-phosphotransferase</fullName>
    </alternativeName>
    <alternativeName>
        <fullName evidence="9">NAG kinase</fullName>
        <shortName evidence="9">NAGK</shortName>
    </alternativeName>
</protein>
<reference evidence="12 13" key="1">
    <citation type="submission" date="2018-06" db="EMBL/GenBank/DDBJ databases">
        <authorList>
            <consortium name="Pathogen Informatics"/>
            <person name="Doyle S."/>
        </authorList>
    </citation>
    <scope>NUCLEOTIDE SEQUENCE [LARGE SCALE GENOMIC DNA]</scope>
    <source>
        <strain evidence="12 13">NCTC12195</strain>
    </source>
</reference>
<dbReference type="RefSeq" id="WP_042740448.1">
    <property type="nucleotide sequence ID" value="NZ_BKAX01000004.1"/>
</dbReference>
<dbReference type="InterPro" id="IPR001048">
    <property type="entry name" value="Asp/Glu/Uridylate_kinase"/>
</dbReference>
<feature type="binding site" evidence="9">
    <location>
        <position position="154"/>
    </location>
    <ligand>
        <name>substrate</name>
    </ligand>
</feature>
<dbReference type="PIRSF" id="PIRSF000728">
    <property type="entry name" value="NAGK"/>
    <property type="match status" value="1"/>
</dbReference>
<feature type="site" description="Transition state stabilizer" evidence="9">
    <location>
        <position position="212"/>
    </location>
</feature>
<dbReference type="PANTHER" id="PTHR23342:SF0">
    <property type="entry name" value="N-ACETYLGLUTAMATE SYNTHASE, MITOCHONDRIAL"/>
    <property type="match status" value="1"/>
</dbReference>
<feature type="binding site" evidence="9">
    <location>
        <begin position="40"/>
        <end position="41"/>
    </location>
    <ligand>
        <name>substrate</name>
    </ligand>
</feature>
<evidence type="ECO:0000256" key="8">
    <source>
        <dbReference type="ARBA" id="ARBA00048141"/>
    </source>
</evidence>
<dbReference type="EMBL" id="BKAX01000004">
    <property type="protein sequence ID" value="GEQ06088.1"/>
    <property type="molecule type" value="Genomic_DNA"/>
</dbReference>
<evidence type="ECO:0000313" key="13">
    <source>
        <dbReference type="Proteomes" id="UP000255277"/>
    </source>
</evidence>
<evidence type="ECO:0000256" key="3">
    <source>
        <dbReference type="ARBA" id="ARBA00022605"/>
    </source>
</evidence>
<keyword evidence="2 9" id="KW-0055">Arginine biosynthesis</keyword>
<dbReference type="GO" id="GO:0005524">
    <property type="term" value="F:ATP binding"/>
    <property type="evidence" value="ECO:0007669"/>
    <property type="project" value="UniProtKB-UniRule"/>
</dbReference>
<evidence type="ECO:0000256" key="9">
    <source>
        <dbReference type="HAMAP-Rule" id="MF_00082"/>
    </source>
</evidence>
<dbReference type="Gene3D" id="3.40.1160.10">
    <property type="entry name" value="Acetylglutamate kinase-like"/>
    <property type="match status" value="1"/>
</dbReference>
<evidence type="ECO:0000256" key="4">
    <source>
        <dbReference type="ARBA" id="ARBA00022679"/>
    </source>
</evidence>
<evidence type="ECO:0000256" key="1">
    <source>
        <dbReference type="ARBA" id="ARBA00004828"/>
    </source>
</evidence>
<dbReference type="Proteomes" id="UP000321057">
    <property type="component" value="Unassembled WGS sequence"/>
</dbReference>
<evidence type="ECO:0000259" key="10">
    <source>
        <dbReference type="Pfam" id="PF00696"/>
    </source>
</evidence>
<comment type="catalytic activity">
    <reaction evidence="8 9">
        <text>N-acetyl-L-glutamate + ATP = N-acetyl-L-glutamyl 5-phosphate + ADP</text>
        <dbReference type="Rhea" id="RHEA:14629"/>
        <dbReference type="ChEBI" id="CHEBI:30616"/>
        <dbReference type="ChEBI" id="CHEBI:44337"/>
        <dbReference type="ChEBI" id="CHEBI:57936"/>
        <dbReference type="ChEBI" id="CHEBI:456216"/>
        <dbReference type="EC" id="2.7.2.8"/>
    </reaction>
</comment>
<evidence type="ECO:0000313" key="11">
    <source>
        <dbReference type="EMBL" id="GEQ06088.1"/>
    </source>
</evidence>
<dbReference type="AlphaFoldDB" id="A0A0D0QT59"/>
<feature type="site" description="Transition state stabilizer" evidence="9">
    <location>
        <position position="7"/>
    </location>
</feature>
<comment type="function">
    <text evidence="9">Catalyzes the ATP-dependent phosphorylation of N-acetyl-L-glutamate.</text>
</comment>
<dbReference type="InterPro" id="IPR037528">
    <property type="entry name" value="ArgB"/>
</dbReference>
<reference evidence="11 14" key="2">
    <citation type="submission" date="2019-07" db="EMBL/GenBank/DDBJ databases">
        <title>Whole genome shotgun sequence of Staphylococcus gallinarum NBRC 109767.</title>
        <authorList>
            <person name="Hosoyama A."/>
            <person name="Uohara A."/>
            <person name="Ohji S."/>
            <person name="Ichikawa N."/>
        </authorList>
    </citation>
    <scope>NUCLEOTIDE SEQUENCE [LARGE SCALE GENOMIC DNA]</scope>
    <source>
        <strain evidence="11 14">NBRC 109767</strain>
    </source>
</reference>
<dbReference type="EMBL" id="UHDK01000001">
    <property type="protein sequence ID" value="SUM35171.1"/>
    <property type="molecule type" value="Genomic_DNA"/>
</dbReference>
<keyword evidence="9" id="KW-0963">Cytoplasm</keyword>
<dbReference type="PANTHER" id="PTHR23342">
    <property type="entry name" value="N-ACETYLGLUTAMATE SYNTHASE"/>
    <property type="match status" value="1"/>
</dbReference>
<gene>
    <name evidence="9 12" type="primary">argB</name>
    <name evidence="12" type="ORF">NCTC12195_04701</name>
    <name evidence="11" type="ORF">SGA02_19160</name>
</gene>
<dbReference type="Pfam" id="PF00696">
    <property type="entry name" value="AA_kinase"/>
    <property type="match status" value="1"/>
</dbReference>
<dbReference type="InterPro" id="IPR036393">
    <property type="entry name" value="AceGlu_kinase-like_sf"/>
</dbReference>
<dbReference type="OrthoDB" id="9803155at2"/>
<keyword evidence="5 9" id="KW-0547">Nucleotide-binding</keyword>
<dbReference type="HAMAP" id="MF_00082">
    <property type="entry name" value="ArgB"/>
    <property type="match status" value="1"/>
</dbReference>
<dbReference type="CDD" id="cd04238">
    <property type="entry name" value="AAK_NAGK-like"/>
    <property type="match status" value="1"/>
</dbReference>
<evidence type="ECO:0000313" key="14">
    <source>
        <dbReference type="Proteomes" id="UP000321057"/>
    </source>
</evidence>
<dbReference type="InterPro" id="IPR004662">
    <property type="entry name" value="AcgluKinase_fam"/>
</dbReference>
<sequence>MSYIIIKIGGSTLTHLHESIIEDIVTLKQQGLRPIIVHGGGPFINKALENNGVATEFQDGLRVTTSEVLTVTCQTLIGQVNPQLVSKINQNTAVSVGLNGIDGNLVDIIPLSEKYGFVGEPTDINTELLEHITDHFIPVIASIGMKHDTQQLYNINADTFAYKIAQTLSAPIYLLSDIPGVLIEAQVQQTLNAEQIQNHIDSEAIYGGMIPKVQDAIQAIEQGCEKVVIAAGDEPHVIDKILNSGNVGTTIQQ</sequence>
<dbReference type="SUPFAM" id="SSF53633">
    <property type="entry name" value="Carbamate kinase-like"/>
    <property type="match status" value="1"/>
</dbReference>
<dbReference type="EC" id="2.7.2.8" evidence="9"/>
<keyword evidence="4 9" id="KW-0808">Transferase</keyword>
<keyword evidence="14" id="KW-1185">Reference proteome</keyword>
<evidence type="ECO:0000256" key="2">
    <source>
        <dbReference type="ARBA" id="ARBA00022571"/>
    </source>
</evidence>
<feature type="domain" description="Aspartate/glutamate/uridylate kinase" evidence="10">
    <location>
        <begin position="4"/>
        <end position="230"/>
    </location>
</feature>
<evidence type="ECO:0000313" key="12">
    <source>
        <dbReference type="EMBL" id="SUM35171.1"/>
    </source>
</evidence>
<comment type="subcellular location">
    <subcellularLocation>
        <location evidence="9">Cytoplasm</location>
    </subcellularLocation>
</comment>
<keyword evidence="6 9" id="KW-0418">Kinase</keyword>
<dbReference type="Proteomes" id="UP000255277">
    <property type="component" value="Unassembled WGS sequence"/>
</dbReference>
<organism evidence="12 13">
    <name type="scientific">Staphylococcus gallinarum</name>
    <dbReference type="NCBI Taxonomy" id="1293"/>
    <lineage>
        <taxon>Bacteria</taxon>
        <taxon>Bacillati</taxon>
        <taxon>Bacillota</taxon>
        <taxon>Bacilli</taxon>
        <taxon>Bacillales</taxon>
        <taxon>Staphylococcaceae</taxon>
        <taxon>Staphylococcus</taxon>
    </lineage>
</organism>
<dbReference type="UniPathway" id="UPA00068">
    <property type="reaction ID" value="UER00107"/>
</dbReference>
<proteinExistence type="inferred from homology"/>
<comment type="pathway">
    <text evidence="1 9">Amino-acid biosynthesis; L-arginine biosynthesis; N(2)-acetyl-L-ornithine from L-glutamate: step 2/4.</text>
</comment>
<accession>A0A0D0QT59</accession>